<keyword evidence="3" id="KW-1185">Reference proteome</keyword>
<sequence>MAAPAILAALLALGLTVSAQAAVSPETVDGFAEITGGSTLRLGIETIRLHGIVTASVGSAVEIEARGWLHRRIASRRIYCHFDPTAALVERARSGMCEIEGLDISALMVEAGMAVDCPATSKGRYKLQQQRAEAAGFNMNERIPLPASCGSGAKKPAKKKA</sequence>
<evidence type="ECO:0000256" key="1">
    <source>
        <dbReference type="SAM" id="SignalP"/>
    </source>
</evidence>
<organism evidence="2 3">
    <name type="scientific">Elstera litoralis</name>
    <dbReference type="NCBI Taxonomy" id="552518"/>
    <lineage>
        <taxon>Bacteria</taxon>
        <taxon>Pseudomonadati</taxon>
        <taxon>Pseudomonadota</taxon>
        <taxon>Alphaproteobacteria</taxon>
        <taxon>Rhodospirillales</taxon>
        <taxon>Rhodospirillaceae</taxon>
        <taxon>Elstera</taxon>
    </lineage>
</organism>
<accession>A0A0F3IV95</accession>
<feature type="chain" id="PRO_5002462802" description="Nuclease" evidence="1">
    <location>
        <begin position="22"/>
        <end position="161"/>
    </location>
</feature>
<evidence type="ECO:0008006" key="4">
    <source>
        <dbReference type="Google" id="ProtNLM"/>
    </source>
</evidence>
<gene>
    <name evidence="2" type="ORF">VZ95_04545</name>
</gene>
<dbReference type="RefSeq" id="WP_045774818.1">
    <property type="nucleotide sequence ID" value="NZ_LAJY01000089.1"/>
</dbReference>
<dbReference type="AlphaFoldDB" id="A0A0F3IV95"/>
<evidence type="ECO:0000313" key="2">
    <source>
        <dbReference type="EMBL" id="KJV10488.1"/>
    </source>
</evidence>
<reference evidence="2 3" key="1">
    <citation type="submission" date="2015-03" db="EMBL/GenBank/DDBJ databases">
        <title>Draft genome sequence of Elstera litoralis.</title>
        <authorList>
            <person name="Rahalkar M.C."/>
            <person name="Dhakephalkar P.K."/>
            <person name="Pore S.D."/>
            <person name="Arora P."/>
            <person name="Kapse N.G."/>
            <person name="Pandit P.S."/>
        </authorList>
    </citation>
    <scope>NUCLEOTIDE SEQUENCE [LARGE SCALE GENOMIC DNA]</scope>
    <source>
        <strain evidence="2 3">Dia-1</strain>
    </source>
</reference>
<keyword evidence="1" id="KW-0732">Signal</keyword>
<evidence type="ECO:0000313" key="3">
    <source>
        <dbReference type="Proteomes" id="UP000033774"/>
    </source>
</evidence>
<dbReference type="Proteomes" id="UP000033774">
    <property type="component" value="Unassembled WGS sequence"/>
</dbReference>
<dbReference type="SUPFAM" id="SSF50199">
    <property type="entry name" value="Staphylococcal nuclease"/>
    <property type="match status" value="1"/>
</dbReference>
<dbReference type="Gene3D" id="2.40.50.90">
    <property type="match status" value="1"/>
</dbReference>
<protein>
    <recommendedName>
        <fullName evidence="4">Nuclease</fullName>
    </recommendedName>
</protein>
<name>A0A0F3IV95_9PROT</name>
<dbReference type="EMBL" id="LAJY01000089">
    <property type="protein sequence ID" value="KJV10488.1"/>
    <property type="molecule type" value="Genomic_DNA"/>
</dbReference>
<dbReference type="OrthoDB" id="9805504at2"/>
<proteinExistence type="predicted"/>
<comment type="caution">
    <text evidence="2">The sequence shown here is derived from an EMBL/GenBank/DDBJ whole genome shotgun (WGS) entry which is preliminary data.</text>
</comment>
<dbReference type="InterPro" id="IPR035437">
    <property type="entry name" value="SNase_OB-fold_sf"/>
</dbReference>
<feature type="signal peptide" evidence="1">
    <location>
        <begin position="1"/>
        <end position="21"/>
    </location>
</feature>